<reference evidence="1 2" key="2">
    <citation type="journal article" date="2022" name="Mol. Ecol. Resour.">
        <title>The genomes of chicory, endive, great burdock and yacon provide insights into Asteraceae paleo-polyploidization history and plant inulin production.</title>
        <authorList>
            <person name="Fan W."/>
            <person name="Wang S."/>
            <person name="Wang H."/>
            <person name="Wang A."/>
            <person name="Jiang F."/>
            <person name="Liu H."/>
            <person name="Zhao H."/>
            <person name="Xu D."/>
            <person name="Zhang Y."/>
        </authorList>
    </citation>
    <scope>NUCLEOTIDE SEQUENCE [LARGE SCALE GENOMIC DNA]</scope>
    <source>
        <strain evidence="2">cv. Yunnan</strain>
        <tissue evidence="1">Leaves</tissue>
    </source>
</reference>
<comment type="caution">
    <text evidence="1">The sequence shown here is derived from an EMBL/GenBank/DDBJ whole genome shotgun (WGS) entry which is preliminary data.</text>
</comment>
<dbReference type="EMBL" id="CM042021">
    <property type="protein sequence ID" value="KAI3819000.1"/>
    <property type="molecule type" value="Genomic_DNA"/>
</dbReference>
<name>A0ACB9JFD7_9ASTR</name>
<organism evidence="1 2">
    <name type="scientific">Smallanthus sonchifolius</name>
    <dbReference type="NCBI Taxonomy" id="185202"/>
    <lineage>
        <taxon>Eukaryota</taxon>
        <taxon>Viridiplantae</taxon>
        <taxon>Streptophyta</taxon>
        <taxon>Embryophyta</taxon>
        <taxon>Tracheophyta</taxon>
        <taxon>Spermatophyta</taxon>
        <taxon>Magnoliopsida</taxon>
        <taxon>eudicotyledons</taxon>
        <taxon>Gunneridae</taxon>
        <taxon>Pentapetalae</taxon>
        <taxon>asterids</taxon>
        <taxon>campanulids</taxon>
        <taxon>Asterales</taxon>
        <taxon>Asteraceae</taxon>
        <taxon>Asteroideae</taxon>
        <taxon>Heliantheae alliance</taxon>
        <taxon>Millerieae</taxon>
        <taxon>Smallanthus</taxon>
    </lineage>
</organism>
<accession>A0ACB9JFD7</accession>
<sequence length="131" mass="14619">MLMFACLKNGNSLIAIEGLWEPFDGNDPSVEKSTLVQTAIRKEPVIQQREWAIFDSTDQLCRREWAIGDVFFMLGDSTHLGGIRVNFANAGCAIELISTVQNPFIVEYKDSWVEKGCYVCIVITYCGGGDM</sequence>
<proteinExistence type="predicted"/>
<evidence type="ECO:0000313" key="1">
    <source>
        <dbReference type="EMBL" id="KAI3819000.1"/>
    </source>
</evidence>
<reference evidence="2" key="1">
    <citation type="journal article" date="2022" name="Mol. Ecol. Resour.">
        <title>The genomes of chicory, endive, great burdock and yacon provide insights into Asteraceae palaeo-polyploidization history and plant inulin production.</title>
        <authorList>
            <person name="Fan W."/>
            <person name="Wang S."/>
            <person name="Wang H."/>
            <person name="Wang A."/>
            <person name="Jiang F."/>
            <person name="Liu H."/>
            <person name="Zhao H."/>
            <person name="Xu D."/>
            <person name="Zhang Y."/>
        </authorList>
    </citation>
    <scope>NUCLEOTIDE SEQUENCE [LARGE SCALE GENOMIC DNA]</scope>
    <source>
        <strain evidence="2">cv. Yunnan</strain>
    </source>
</reference>
<protein>
    <submittedName>
        <fullName evidence="1">Uncharacterized protein</fullName>
    </submittedName>
</protein>
<evidence type="ECO:0000313" key="2">
    <source>
        <dbReference type="Proteomes" id="UP001056120"/>
    </source>
</evidence>
<dbReference type="Proteomes" id="UP001056120">
    <property type="component" value="Linkage Group LG04"/>
</dbReference>
<keyword evidence="2" id="KW-1185">Reference proteome</keyword>
<gene>
    <name evidence="1" type="ORF">L1987_12822</name>
</gene>